<dbReference type="PANTHER" id="PTHR30531">
    <property type="entry name" value="FLAGELLAR BIOSYNTHETIC PROTEIN FLHB"/>
    <property type="match status" value="1"/>
</dbReference>
<evidence type="ECO:0000313" key="1">
    <source>
        <dbReference type="EMBL" id="MCQ1528546.1"/>
    </source>
</evidence>
<dbReference type="InterPro" id="IPR029025">
    <property type="entry name" value="T3SS_substrate_exporter_C"/>
</dbReference>
<accession>A0ABT1NDX1</accession>
<proteinExistence type="predicted"/>
<dbReference type="Proteomes" id="UP001651880">
    <property type="component" value="Unassembled WGS sequence"/>
</dbReference>
<dbReference type="InterPro" id="IPR006135">
    <property type="entry name" value="T3SS_substrate_exporter"/>
</dbReference>
<keyword evidence="2" id="KW-1185">Reference proteome</keyword>
<dbReference type="SUPFAM" id="SSF160544">
    <property type="entry name" value="EscU C-terminal domain-like"/>
    <property type="match status" value="1"/>
</dbReference>
<sequence length="98" mass="10717">MIYRNINQVKKRARSGPMAAALNYDGIGDGAPTVTASGKGLVAAKIIEMARERSIPIEEDMSLVAELIDMDLGENVPPQLYSVIAEILLLIERMENVF</sequence>
<dbReference type="PANTHER" id="PTHR30531:SF12">
    <property type="entry name" value="FLAGELLAR BIOSYNTHETIC PROTEIN FLHB"/>
    <property type="match status" value="1"/>
</dbReference>
<reference evidence="1 2" key="1">
    <citation type="submission" date="2021-10" db="EMBL/GenBank/DDBJ databases">
        <title>Lutispora strain m25 sp. nov., a thermophilic, non-spore-forming bacterium isolated from a lab-scale methanogenic bioreactor digesting anaerobic sludge.</title>
        <authorList>
            <person name="El Houari A."/>
            <person name="Mcdonald J."/>
        </authorList>
    </citation>
    <scope>NUCLEOTIDE SEQUENCE [LARGE SCALE GENOMIC DNA]</scope>
    <source>
        <strain evidence="2">m25</strain>
    </source>
</reference>
<gene>
    <name evidence="1" type="ORF">LJD61_03170</name>
</gene>
<name>A0ABT1NDX1_9FIRM</name>
<comment type="caution">
    <text evidence="1">The sequence shown here is derived from an EMBL/GenBank/DDBJ whole genome shotgun (WGS) entry which is preliminary data.</text>
</comment>
<protein>
    <submittedName>
        <fullName evidence="1">EscU/YscU/HrcU family type III secretion system export apparatus switch protein</fullName>
    </submittedName>
</protein>
<organism evidence="1 2">
    <name type="scientific">Lutispora saccharofermentans</name>
    <dbReference type="NCBI Taxonomy" id="3024236"/>
    <lineage>
        <taxon>Bacteria</taxon>
        <taxon>Bacillati</taxon>
        <taxon>Bacillota</taxon>
        <taxon>Clostridia</taxon>
        <taxon>Lutisporales</taxon>
        <taxon>Lutisporaceae</taxon>
        <taxon>Lutispora</taxon>
    </lineage>
</organism>
<dbReference type="RefSeq" id="WP_255226069.1">
    <property type="nucleotide sequence ID" value="NZ_JAJEKE010000002.1"/>
</dbReference>
<dbReference type="Gene3D" id="3.40.1690.10">
    <property type="entry name" value="secretion proteins EscU"/>
    <property type="match status" value="1"/>
</dbReference>
<evidence type="ECO:0000313" key="2">
    <source>
        <dbReference type="Proteomes" id="UP001651880"/>
    </source>
</evidence>
<dbReference type="Pfam" id="PF01312">
    <property type="entry name" value="Bac_export_2"/>
    <property type="match status" value="1"/>
</dbReference>
<dbReference type="EMBL" id="JAJEKE010000002">
    <property type="protein sequence ID" value="MCQ1528546.1"/>
    <property type="molecule type" value="Genomic_DNA"/>
</dbReference>